<dbReference type="InterPro" id="IPR008257">
    <property type="entry name" value="Pept_M19"/>
</dbReference>
<dbReference type="SUPFAM" id="SSF51556">
    <property type="entry name" value="Metallo-dependent hydrolases"/>
    <property type="match status" value="1"/>
</dbReference>
<dbReference type="OrthoDB" id="9804920at2"/>
<dbReference type="PANTHER" id="PTHR10443:SF12">
    <property type="entry name" value="DIPEPTIDASE"/>
    <property type="match status" value="1"/>
</dbReference>
<proteinExistence type="predicted"/>
<dbReference type="STRING" id="1402135.SAMN05444149_103555"/>
<keyword evidence="2" id="KW-1185">Reference proteome</keyword>
<dbReference type="Proteomes" id="UP000199754">
    <property type="component" value="Chromosome"/>
</dbReference>
<reference evidence="1 2" key="1">
    <citation type="submission" date="2017-07" db="EMBL/GenBank/DDBJ databases">
        <title>Genome Sequence of Sulfitobacter pseudonitzschiae Strain SMR1 Isolated from a culture of the Diatom Skeletonema marinoi.</title>
        <authorList>
            <person name="Topel M."/>
            <person name="Pinder M.I.M."/>
            <person name="Johansson O.N."/>
            <person name="Kourtchenko O."/>
            <person name="Godhe A."/>
            <person name="Clarke A.K."/>
        </authorList>
    </citation>
    <scope>NUCLEOTIDE SEQUENCE [LARGE SCALE GENOMIC DNA]</scope>
    <source>
        <strain evidence="1 2">SMR1</strain>
    </source>
</reference>
<dbReference type="InterPro" id="IPR032466">
    <property type="entry name" value="Metal_Hydrolase"/>
</dbReference>
<organism evidence="1 2">
    <name type="scientific">Pseudosulfitobacter pseudonitzschiae</name>
    <dbReference type="NCBI Taxonomy" id="1402135"/>
    <lineage>
        <taxon>Bacteria</taxon>
        <taxon>Pseudomonadati</taxon>
        <taxon>Pseudomonadota</taxon>
        <taxon>Alphaproteobacteria</taxon>
        <taxon>Rhodobacterales</taxon>
        <taxon>Roseobacteraceae</taxon>
        <taxon>Pseudosulfitobacter</taxon>
    </lineage>
</organism>
<evidence type="ECO:0000313" key="2">
    <source>
        <dbReference type="Proteomes" id="UP000199754"/>
    </source>
</evidence>
<dbReference type="AlphaFoldDB" id="A0A221K295"/>
<evidence type="ECO:0000313" key="1">
    <source>
        <dbReference type="EMBL" id="ASM73118.1"/>
    </source>
</evidence>
<dbReference type="GO" id="GO:0070573">
    <property type="term" value="F:metallodipeptidase activity"/>
    <property type="evidence" value="ECO:0007669"/>
    <property type="project" value="InterPro"/>
</dbReference>
<sequence>MAEHMIFDGHNDVLSRLWKHPGDPVAHFASDAGHVNAAACRAGGMAGGFFAIYCPASRTPPPRDAFARGIEFEPLAEPLDQGWALQAAMGQAGIVLQLAAAGQIEIVTQASQLARAFMGDAVACVLHLEGAECLDADLLALDVLHGVGLRSLGPVWSRNTIFGHGVPFAHFRDPDLGPGLTADGKRLATRCTELGIMLDVSHITLKGFEDIADMGQPVVATHSNAWSLCPSSRNLTDAQLQVIAQSGGIAGLNFAPDFLSDAGWKTGRVGLDACIRQLDYLLEKLGEDQVALGSDFDGAGMPDGIASAADLPTLVHAMQDAGYGAHLIAKICHENWLDFLGRHLEQGAG</sequence>
<dbReference type="Gene3D" id="3.20.20.140">
    <property type="entry name" value="Metal-dependent hydrolases"/>
    <property type="match status" value="1"/>
</dbReference>
<accession>A0A221K295</accession>
<dbReference type="Pfam" id="PF01244">
    <property type="entry name" value="Peptidase_M19"/>
    <property type="match status" value="1"/>
</dbReference>
<dbReference type="EMBL" id="CP022415">
    <property type="protein sequence ID" value="ASM73118.1"/>
    <property type="molecule type" value="Genomic_DNA"/>
</dbReference>
<gene>
    <name evidence="1" type="ORF">SULPSESMR1_02321</name>
</gene>
<dbReference type="PROSITE" id="PS51365">
    <property type="entry name" value="RENAL_DIPEPTIDASE_2"/>
    <property type="match status" value="1"/>
</dbReference>
<dbReference type="PANTHER" id="PTHR10443">
    <property type="entry name" value="MICROSOMAL DIPEPTIDASE"/>
    <property type="match status" value="1"/>
</dbReference>
<protein>
    <submittedName>
        <fullName evidence="1">Membrane dipeptidase (Peptidase family M19)</fullName>
    </submittedName>
</protein>
<dbReference type="GO" id="GO:0006508">
    <property type="term" value="P:proteolysis"/>
    <property type="evidence" value="ECO:0007669"/>
    <property type="project" value="InterPro"/>
</dbReference>
<name>A0A221K295_9RHOB</name>
<dbReference type="KEGG" id="spse:SULPSESMR1_02321"/>